<feature type="chain" id="PRO_5024287066" evidence="2">
    <location>
        <begin position="31"/>
        <end position="391"/>
    </location>
</feature>
<feature type="compositionally biased region" description="Low complexity" evidence="1">
    <location>
        <begin position="52"/>
        <end position="62"/>
    </location>
</feature>
<accession>A0A5R8KKY0</accession>
<dbReference type="Pfam" id="PF14240">
    <property type="entry name" value="YHYH"/>
    <property type="match status" value="1"/>
</dbReference>
<dbReference type="EMBL" id="VAUV01000001">
    <property type="protein sequence ID" value="TLD72635.1"/>
    <property type="molecule type" value="Genomic_DNA"/>
</dbReference>
<gene>
    <name evidence="4" type="ORF">FEM03_00735</name>
</gene>
<protein>
    <submittedName>
        <fullName evidence="4">YHYH protein</fullName>
    </submittedName>
</protein>
<dbReference type="Proteomes" id="UP000306196">
    <property type="component" value="Unassembled WGS sequence"/>
</dbReference>
<reference evidence="4 5" key="1">
    <citation type="submission" date="2019-05" db="EMBL/GenBank/DDBJ databases">
        <title>Verrucobacter flavum gen. nov., sp. nov. a new member of the family Verrucomicrobiaceae.</title>
        <authorList>
            <person name="Szuroczki S."/>
            <person name="Abbaszade G."/>
            <person name="Szabo A."/>
            <person name="Felfoldi T."/>
            <person name="Schumann P."/>
            <person name="Boka K."/>
            <person name="Keki Z."/>
            <person name="Toumi M."/>
            <person name="Toth E."/>
        </authorList>
    </citation>
    <scope>NUCLEOTIDE SEQUENCE [LARGE SCALE GENOMIC DNA]</scope>
    <source>
        <strain evidence="4 5">MG-N-17</strain>
    </source>
</reference>
<evidence type="ECO:0000313" key="5">
    <source>
        <dbReference type="Proteomes" id="UP000306196"/>
    </source>
</evidence>
<dbReference type="OrthoDB" id="9797506at2"/>
<feature type="region of interest" description="Disordered" evidence="1">
    <location>
        <begin position="35"/>
        <end position="62"/>
    </location>
</feature>
<keyword evidence="2" id="KW-0732">Signal</keyword>
<feature type="region of interest" description="Disordered" evidence="1">
    <location>
        <begin position="350"/>
        <end position="391"/>
    </location>
</feature>
<dbReference type="AlphaFoldDB" id="A0A5R8KKY0"/>
<feature type="domain" description="YHYH" evidence="3">
    <location>
        <begin position="143"/>
        <end position="238"/>
    </location>
</feature>
<feature type="compositionally biased region" description="Basic and acidic residues" evidence="1">
    <location>
        <begin position="363"/>
        <end position="376"/>
    </location>
</feature>
<evidence type="ECO:0000313" key="4">
    <source>
        <dbReference type="EMBL" id="TLD72635.1"/>
    </source>
</evidence>
<feature type="compositionally biased region" description="Pro residues" evidence="1">
    <location>
        <begin position="379"/>
        <end position="391"/>
    </location>
</feature>
<sequence>MKHPTPTRSISVTILIVLASLAAFQRPCIAHPWKADHDHHHHDHNHNHRHPTIPSHSSTTISPTRVVSQAPALAIAAAVVANAANAPATAKSFLLFPNLELKFDRDHLYVGSNGLPAHPMMIGITNWQQQVPLPQNYTGDNAWRIPLNPIPAASPAMIDDRFLRGAIALAVNGIPIFNPQNNRGEISYEIGELDQWGGHCGRADDYHYHIAPLHLQNTVGKGRPIAFALDGYPIYGLTEPDGSAVRNLDACNGHHQPGLGYHYHASNQYPYVIGGFHGQINEVEGQVDPQPRAQPVRPAATPLRGAKITKFEAINPTTYKLSYTLGADQHSISYTIKPDNVYEFTYDNSTAGTTTESYTPRPRGQDRNRPPRRDAGTRPPRPTPSSPKPTN</sequence>
<comment type="caution">
    <text evidence="4">The sequence shown here is derived from an EMBL/GenBank/DDBJ whole genome shotgun (WGS) entry which is preliminary data.</text>
</comment>
<feature type="compositionally biased region" description="Basic residues" evidence="1">
    <location>
        <begin position="39"/>
        <end position="51"/>
    </location>
</feature>
<name>A0A5R8KKY0_9BACT</name>
<organism evidence="4 5">
    <name type="scientific">Phragmitibacter flavus</name>
    <dbReference type="NCBI Taxonomy" id="2576071"/>
    <lineage>
        <taxon>Bacteria</taxon>
        <taxon>Pseudomonadati</taxon>
        <taxon>Verrucomicrobiota</taxon>
        <taxon>Verrucomicrobiia</taxon>
        <taxon>Verrucomicrobiales</taxon>
        <taxon>Verrucomicrobiaceae</taxon>
        <taxon>Phragmitibacter</taxon>
    </lineage>
</organism>
<proteinExistence type="predicted"/>
<feature type="signal peptide" evidence="2">
    <location>
        <begin position="1"/>
        <end position="30"/>
    </location>
</feature>
<keyword evidence="5" id="KW-1185">Reference proteome</keyword>
<evidence type="ECO:0000259" key="3">
    <source>
        <dbReference type="Pfam" id="PF14240"/>
    </source>
</evidence>
<evidence type="ECO:0000256" key="2">
    <source>
        <dbReference type="SAM" id="SignalP"/>
    </source>
</evidence>
<dbReference type="InterPro" id="IPR025924">
    <property type="entry name" value="YHYH_dom"/>
</dbReference>
<evidence type="ECO:0000256" key="1">
    <source>
        <dbReference type="SAM" id="MobiDB-lite"/>
    </source>
</evidence>